<evidence type="ECO:0000313" key="1">
    <source>
        <dbReference type="EMBL" id="PAF24404.1"/>
    </source>
</evidence>
<dbReference type="RefSeq" id="WP_011246222.1">
    <property type="nucleotide sequence ID" value="NZ_BOQS01000011.1"/>
</dbReference>
<dbReference type="AlphaFoldDB" id="A0A268RVX1"/>
<reference evidence="1 2" key="1">
    <citation type="submission" date="2017-07" db="EMBL/GenBank/DDBJ databases">
        <title>Isolation and whole genome analysis of endospore-forming bacteria from heroin.</title>
        <authorList>
            <person name="Kalinowski J."/>
            <person name="Ahrens B."/>
            <person name="Al-Dilaimi A."/>
            <person name="Winkler A."/>
            <person name="Wibberg D."/>
            <person name="Schleenbecker U."/>
            <person name="Ruckert C."/>
            <person name="Wolfel R."/>
            <person name="Grass G."/>
        </authorList>
    </citation>
    <scope>NUCLEOTIDE SEQUENCE [LARGE SCALE GENOMIC DNA]</scope>
    <source>
        <strain evidence="1 2">7523-2</strain>
    </source>
</reference>
<sequence>MKRKSRQEKERTEFIDTMVLLNKHRAIRQYKTSCGEYGLLIQDKSKLALTKRIMEKEKRGWECAAPIAYNDGFYHVRMVYDRKPLKEQV</sequence>
<dbReference type="Proteomes" id="UP000216133">
    <property type="component" value="Unassembled WGS sequence"/>
</dbReference>
<organism evidence="1 2">
    <name type="scientific">Shouchella clausii</name>
    <name type="common">Alkalihalobacillus clausii</name>
    <dbReference type="NCBI Taxonomy" id="79880"/>
    <lineage>
        <taxon>Bacteria</taxon>
        <taxon>Bacillati</taxon>
        <taxon>Bacillota</taxon>
        <taxon>Bacilli</taxon>
        <taxon>Bacillales</taxon>
        <taxon>Bacillaceae</taxon>
        <taxon>Shouchella</taxon>
    </lineage>
</organism>
<dbReference type="EMBL" id="NPBS01000111">
    <property type="protein sequence ID" value="PAF24404.1"/>
    <property type="molecule type" value="Genomic_DNA"/>
</dbReference>
<name>A0A268RVX1_SHOCL</name>
<comment type="caution">
    <text evidence="1">The sequence shown here is derived from an EMBL/GenBank/DDBJ whole genome shotgun (WGS) entry which is preliminary data.</text>
</comment>
<accession>A0A268RVX1</accession>
<protein>
    <submittedName>
        <fullName evidence="1">Uncharacterized protein</fullName>
    </submittedName>
</protein>
<evidence type="ECO:0000313" key="2">
    <source>
        <dbReference type="Proteomes" id="UP000216133"/>
    </source>
</evidence>
<proteinExistence type="predicted"/>
<gene>
    <name evidence="1" type="ORF">CHH61_19105</name>
</gene>